<feature type="transmembrane region" description="Helical" evidence="13">
    <location>
        <begin position="558"/>
        <end position="582"/>
    </location>
</feature>
<evidence type="ECO:0000256" key="6">
    <source>
        <dbReference type="ARBA" id="ARBA00023040"/>
    </source>
</evidence>
<dbReference type="InterPro" id="IPR017452">
    <property type="entry name" value="GPCR_Rhodpsn_7TM"/>
</dbReference>
<comment type="similarity">
    <text evidence="2 11">Belongs to the G-protein coupled receptor 1 family.</text>
</comment>
<dbReference type="PROSITE" id="PS00237">
    <property type="entry name" value="G_PROTEIN_RECEP_F1_1"/>
    <property type="match status" value="1"/>
</dbReference>
<evidence type="ECO:0000256" key="5">
    <source>
        <dbReference type="ARBA" id="ARBA00022989"/>
    </source>
</evidence>
<accession>A0A224YX37</accession>
<feature type="region of interest" description="Disordered" evidence="12">
    <location>
        <begin position="320"/>
        <end position="441"/>
    </location>
</feature>
<keyword evidence="3" id="KW-1003">Cell membrane</keyword>
<dbReference type="Gene3D" id="1.20.1070.10">
    <property type="entry name" value="Rhodopsin 7-helix transmembrane proteins"/>
    <property type="match status" value="2"/>
</dbReference>
<evidence type="ECO:0000256" key="13">
    <source>
        <dbReference type="SAM" id="Phobius"/>
    </source>
</evidence>
<keyword evidence="10 11" id="KW-0807">Transducer</keyword>
<feature type="compositionally biased region" description="Basic residues" evidence="12">
    <location>
        <begin position="489"/>
        <end position="514"/>
    </location>
</feature>
<evidence type="ECO:0000256" key="4">
    <source>
        <dbReference type="ARBA" id="ARBA00022692"/>
    </source>
</evidence>
<reference evidence="15" key="1">
    <citation type="journal article" date="2017" name="Parasit. Vectors">
        <title>Sialotranscriptomics of Rhipicephalus zambeziensis reveals intricate expression profiles of secretory proteins and suggests tight temporal transcriptional regulation during blood-feeding.</title>
        <authorList>
            <person name="de Castro M.H."/>
            <person name="de Klerk D."/>
            <person name="Pienaar R."/>
            <person name="Rees D.J.G."/>
            <person name="Mans B.J."/>
        </authorList>
    </citation>
    <scope>NUCLEOTIDE SEQUENCE</scope>
    <source>
        <tissue evidence="15">Salivary glands</tissue>
    </source>
</reference>
<evidence type="ECO:0000256" key="3">
    <source>
        <dbReference type="ARBA" id="ARBA00022475"/>
    </source>
</evidence>
<dbReference type="CDD" id="cd15053">
    <property type="entry name" value="7tmA_D2-like_dopamine_R"/>
    <property type="match status" value="1"/>
</dbReference>
<feature type="transmembrane region" description="Helical" evidence="13">
    <location>
        <begin position="111"/>
        <end position="136"/>
    </location>
</feature>
<evidence type="ECO:0000256" key="12">
    <source>
        <dbReference type="SAM" id="MobiDB-lite"/>
    </source>
</evidence>
<dbReference type="GO" id="GO:0004930">
    <property type="term" value="F:G protein-coupled receptor activity"/>
    <property type="evidence" value="ECO:0007669"/>
    <property type="project" value="UniProtKB-KW"/>
</dbReference>
<keyword evidence="6 11" id="KW-0297">G-protein coupled receptor</keyword>
<feature type="domain" description="G-protein coupled receptors family 1 profile" evidence="14">
    <location>
        <begin position="127"/>
        <end position="579"/>
    </location>
</feature>
<organism evidence="15">
    <name type="scientific">Rhipicephalus zambeziensis</name>
    <dbReference type="NCBI Taxonomy" id="60191"/>
    <lineage>
        <taxon>Eukaryota</taxon>
        <taxon>Metazoa</taxon>
        <taxon>Ecdysozoa</taxon>
        <taxon>Arthropoda</taxon>
        <taxon>Chelicerata</taxon>
        <taxon>Arachnida</taxon>
        <taxon>Acari</taxon>
        <taxon>Parasitiformes</taxon>
        <taxon>Ixodida</taxon>
        <taxon>Ixodoidea</taxon>
        <taxon>Ixodidae</taxon>
        <taxon>Rhipicephalinae</taxon>
        <taxon>Rhipicephalus</taxon>
        <taxon>Rhipicephalus</taxon>
    </lineage>
</organism>
<feature type="transmembrane region" description="Helical" evidence="13">
    <location>
        <begin position="184"/>
        <end position="206"/>
    </location>
</feature>
<keyword evidence="8" id="KW-1015">Disulfide bond</keyword>
<dbReference type="PROSITE" id="PS50262">
    <property type="entry name" value="G_PROTEIN_RECEP_F1_2"/>
    <property type="match status" value="1"/>
</dbReference>
<dbReference type="PRINTS" id="PR00237">
    <property type="entry name" value="GPCRRHODOPSN"/>
</dbReference>
<dbReference type="SUPFAM" id="SSF81321">
    <property type="entry name" value="Family A G protein-coupled receptor-like"/>
    <property type="match status" value="1"/>
</dbReference>
<protein>
    <submittedName>
        <fullName evidence="15">Dopamine D2-like receptor</fullName>
    </submittedName>
</protein>
<dbReference type="GO" id="GO:0001591">
    <property type="term" value="F:dopamine neurotransmitter receptor activity, coupled via Gi/Go"/>
    <property type="evidence" value="ECO:0007669"/>
    <property type="project" value="TreeGrafter"/>
</dbReference>
<dbReference type="AlphaFoldDB" id="A0A224YX37"/>
<sequence length="599" mass="64438">MPALGMDRALSTAAPYNATLEVTKAALLNVSFSNETLVLSSAAAAAGLANFTGNLTGELVMPGGGGDVSCPWDPRGGGNCSWPDAGLAPGNDSSLEASRLPADAQQPAEKVYWALMLVILPFLAVFGNILIILSVYKERSLQTATNYFIVSLAFADLLVAAAVMPFAVYVLVNVDWELSETLCDFYIAVDVTCSTASIFNLVAISIDRFIAVTQPIKYSKHKNSKRVALTIVIVWVVSAAIGSPIMLGLNTSPQRVPHLCIFYNSDFILYSSLSSFYIPCLVMVFLYYKIFRVIHERARKAVGKKEARLKGLVLEGGPPPIANNTGHHGAVTLTAGAGGGTAGGQPAQGGQPRPGDNRNGNKSLQVSSVVPEADPLTANTGSGSQPDEDEFDDLPTEAGGDKWAECDEEEASFLAAHSATSGSDPPSHAAHNRNHDSGYVDSNVDEVHFSRQERPNKEFKKNGTVMPLLTVSVVGGPTLGGSMEDGPARKKSRFNLGRKHKSSRKKREKASAKRERKATKTLAIVLGVFLICWVPFFTCNVVDAVCMKLQSQDCHLGVTVFLLTTWLGYVNSCVNPVIYTIFNPEFRKAFKKILMEPMK</sequence>
<dbReference type="FunFam" id="1.20.1070.10:FF:000233">
    <property type="entry name" value="CLUMA_CG012980, isoform A"/>
    <property type="match status" value="1"/>
</dbReference>
<feature type="transmembrane region" description="Helical" evidence="13">
    <location>
        <begin position="521"/>
        <end position="538"/>
    </location>
</feature>
<evidence type="ECO:0000256" key="9">
    <source>
        <dbReference type="ARBA" id="ARBA00023170"/>
    </source>
</evidence>
<dbReference type="PANTHER" id="PTHR24248:SF125">
    <property type="entry name" value="DOPAMINE D2-LIKE RECEPTOR"/>
    <property type="match status" value="1"/>
</dbReference>
<keyword evidence="7 13" id="KW-0472">Membrane</keyword>
<feature type="compositionally biased region" description="Acidic residues" evidence="12">
    <location>
        <begin position="386"/>
        <end position="395"/>
    </location>
</feature>
<feature type="compositionally biased region" description="Polar residues" evidence="12">
    <location>
        <begin position="358"/>
        <end position="368"/>
    </location>
</feature>
<dbReference type="SMART" id="SM01381">
    <property type="entry name" value="7TM_GPCR_Srsx"/>
    <property type="match status" value="1"/>
</dbReference>
<keyword evidence="5 13" id="KW-1133">Transmembrane helix</keyword>
<dbReference type="InterPro" id="IPR000276">
    <property type="entry name" value="GPCR_Rhodpsn"/>
</dbReference>
<keyword evidence="4 11" id="KW-0812">Transmembrane</keyword>
<dbReference type="Pfam" id="PF00001">
    <property type="entry name" value="7tm_1"/>
    <property type="match status" value="1"/>
</dbReference>
<evidence type="ECO:0000256" key="10">
    <source>
        <dbReference type="ARBA" id="ARBA00023224"/>
    </source>
</evidence>
<evidence type="ECO:0000256" key="7">
    <source>
        <dbReference type="ARBA" id="ARBA00023136"/>
    </source>
</evidence>
<evidence type="ECO:0000256" key="11">
    <source>
        <dbReference type="RuleBase" id="RU000688"/>
    </source>
</evidence>
<comment type="subcellular location">
    <subcellularLocation>
        <location evidence="1">Cell membrane</location>
        <topology evidence="1">Multi-pass membrane protein</topology>
    </subcellularLocation>
</comment>
<evidence type="ECO:0000259" key="14">
    <source>
        <dbReference type="PROSITE" id="PS50262"/>
    </source>
</evidence>
<dbReference type="PANTHER" id="PTHR24248">
    <property type="entry name" value="ADRENERGIC RECEPTOR-RELATED G-PROTEIN COUPLED RECEPTOR"/>
    <property type="match status" value="1"/>
</dbReference>
<name>A0A224YX37_9ACAR</name>
<dbReference type="GO" id="GO:0005886">
    <property type="term" value="C:plasma membrane"/>
    <property type="evidence" value="ECO:0007669"/>
    <property type="project" value="UniProtKB-SubCell"/>
</dbReference>
<feature type="compositionally biased region" description="Gly residues" evidence="12">
    <location>
        <begin position="336"/>
        <end position="347"/>
    </location>
</feature>
<proteinExistence type="inferred from homology"/>
<dbReference type="FunFam" id="1.20.1070.10:FF:000523">
    <property type="entry name" value="5-hydroxytryptamine receptor 2B"/>
    <property type="match status" value="1"/>
</dbReference>
<evidence type="ECO:0000256" key="1">
    <source>
        <dbReference type="ARBA" id="ARBA00004651"/>
    </source>
</evidence>
<evidence type="ECO:0000256" key="2">
    <source>
        <dbReference type="ARBA" id="ARBA00010663"/>
    </source>
</evidence>
<dbReference type="EMBL" id="GFPF01007378">
    <property type="protein sequence ID" value="MAA18524.1"/>
    <property type="molecule type" value="Transcribed_RNA"/>
</dbReference>
<feature type="region of interest" description="Disordered" evidence="12">
    <location>
        <begin position="479"/>
        <end position="514"/>
    </location>
</feature>
<feature type="transmembrane region" description="Helical" evidence="13">
    <location>
        <begin position="227"/>
        <end position="247"/>
    </location>
</feature>
<evidence type="ECO:0000313" key="15">
    <source>
        <dbReference type="EMBL" id="MAA18524.1"/>
    </source>
</evidence>
<evidence type="ECO:0000256" key="8">
    <source>
        <dbReference type="ARBA" id="ARBA00023157"/>
    </source>
</evidence>
<feature type="transmembrane region" description="Helical" evidence="13">
    <location>
        <begin position="267"/>
        <end position="290"/>
    </location>
</feature>
<keyword evidence="9 11" id="KW-0675">Receptor</keyword>
<dbReference type="GO" id="GO:0045202">
    <property type="term" value="C:synapse"/>
    <property type="evidence" value="ECO:0007669"/>
    <property type="project" value="GOC"/>
</dbReference>
<feature type="transmembrane region" description="Helical" evidence="13">
    <location>
        <begin position="148"/>
        <end position="172"/>
    </location>
</feature>